<proteinExistence type="evidence at transcript level"/>
<comment type="catalytic activity">
    <reaction evidence="9">
        <text>L-seryl-[protein] + ATP = O-phospho-L-seryl-[protein] + ADP + H(+)</text>
        <dbReference type="Rhea" id="RHEA:17989"/>
        <dbReference type="Rhea" id="RHEA-COMP:9863"/>
        <dbReference type="Rhea" id="RHEA-COMP:11604"/>
        <dbReference type="ChEBI" id="CHEBI:15378"/>
        <dbReference type="ChEBI" id="CHEBI:29999"/>
        <dbReference type="ChEBI" id="CHEBI:30616"/>
        <dbReference type="ChEBI" id="CHEBI:83421"/>
        <dbReference type="ChEBI" id="CHEBI:456216"/>
        <dbReference type="EC" id="2.7.11.1"/>
    </reaction>
</comment>
<evidence type="ECO:0000256" key="7">
    <source>
        <dbReference type="ARBA" id="ARBA00022840"/>
    </source>
</evidence>
<reference evidence="14" key="1">
    <citation type="submission" date="2013-12" db="EMBL/GenBank/DDBJ databases">
        <authorList>
            <person name="Lin A.Y.T."/>
            <person name="Pearson B.J."/>
        </authorList>
    </citation>
    <scope>NUCLEOTIDE SEQUENCE</scope>
    <source>
        <strain evidence="14">CIW4</strain>
    </source>
</reference>
<feature type="region of interest" description="Disordered" evidence="11">
    <location>
        <begin position="353"/>
        <end position="378"/>
    </location>
</feature>
<feature type="binding site" evidence="10">
    <location>
        <position position="46"/>
    </location>
    <ligand>
        <name>ATP</name>
        <dbReference type="ChEBI" id="CHEBI:30616"/>
    </ligand>
</feature>
<dbReference type="GO" id="GO:0007165">
    <property type="term" value="P:signal transduction"/>
    <property type="evidence" value="ECO:0007669"/>
    <property type="project" value="InterPro"/>
</dbReference>
<name>W8E711_SCHMD</name>
<evidence type="ECO:0000256" key="5">
    <source>
        <dbReference type="ARBA" id="ARBA00022741"/>
    </source>
</evidence>
<dbReference type="InterPro" id="IPR000719">
    <property type="entry name" value="Prot_kinase_dom"/>
</dbReference>
<evidence type="ECO:0000256" key="9">
    <source>
        <dbReference type="ARBA" id="ARBA00048679"/>
    </source>
</evidence>
<dbReference type="EMBL" id="KF990479">
    <property type="protein sequence ID" value="AHJ60959.1"/>
    <property type="molecule type" value="mRNA"/>
</dbReference>
<dbReference type="InterPro" id="IPR011009">
    <property type="entry name" value="Kinase-like_dom_sf"/>
</dbReference>
<dbReference type="PANTHER" id="PTHR48012">
    <property type="entry name" value="STERILE20-LIKE KINASE, ISOFORM B-RELATED"/>
    <property type="match status" value="1"/>
</dbReference>
<dbReference type="SUPFAM" id="SSF56112">
    <property type="entry name" value="Protein kinase-like (PK-like)"/>
    <property type="match status" value="1"/>
</dbReference>
<dbReference type="CDD" id="cd21884">
    <property type="entry name" value="SARAH_MST_Hpo"/>
    <property type="match status" value="1"/>
</dbReference>
<evidence type="ECO:0000256" key="11">
    <source>
        <dbReference type="SAM" id="MobiDB-lite"/>
    </source>
</evidence>
<dbReference type="GO" id="GO:0004674">
    <property type="term" value="F:protein serine/threonine kinase activity"/>
    <property type="evidence" value="ECO:0007669"/>
    <property type="project" value="UniProtKB-KW"/>
</dbReference>
<evidence type="ECO:0000256" key="3">
    <source>
        <dbReference type="ARBA" id="ARBA00022527"/>
    </source>
</evidence>
<dbReference type="Gene3D" id="1.10.510.10">
    <property type="entry name" value="Transferase(Phosphotransferase) domain 1"/>
    <property type="match status" value="1"/>
</dbReference>
<evidence type="ECO:0000256" key="8">
    <source>
        <dbReference type="ARBA" id="ARBA00047899"/>
    </source>
</evidence>
<dbReference type="PROSITE" id="PS00107">
    <property type="entry name" value="PROTEIN_KINASE_ATP"/>
    <property type="match status" value="1"/>
</dbReference>
<dbReference type="GO" id="GO:0051262">
    <property type="term" value="P:protein tetramerization"/>
    <property type="evidence" value="ECO:0007669"/>
    <property type="project" value="InterPro"/>
</dbReference>
<gene>
    <name evidence="14" type="primary">hpo</name>
</gene>
<keyword evidence="4" id="KW-0808">Transferase</keyword>
<dbReference type="GO" id="GO:0005737">
    <property type="term" value="C:cytoplasm"/>
    <property type="evidence" value="ECO:0007669"/>
    <property type="project" value="TreeGrafter"/>
</dbReference>
<accession>W8E711</accession>
<evidence type="ECO:0000259" key="13">
    <source>
        <dbReference type="PROSITE" id="PS50951"/>
    </source>
</evidence>
<organism evidence="14">
    <name type="scientific">Schmidtea mediterranea</name>
    <name type="common">Freshwater planarian flatworm</name>
    <dbReference type="NCBI Taxonomy" id="79327"/>
    <lineage>
        <taxon>Eukaryota</taxon>
        <taxon>Metazoa</taxon>
        <taxon>Spiralia</taxon>
        <taxon>Lophotrochozoa</taxon>
        <taxon>Platyhelminthes</taxon>
        <taxon>Rhabditophora</taxon>
        <taxon>Seriata</taxon>
        <taxon>Tricladida</taxon>
        <taxon>Continenticola</taxon>
        <taxon>Geoplanoidea</taxon>
        <taxon>Dugesiidae</taxon>
        <taxon>Schmidtea</taxon>
    </lineage>
</organism>
<evidence type="ECO:0000259" key="12">
    <source>
        <dbReference type="PROSITE" id="PS50011"/>
    </source>
</evidence>
<feature type="domain" description="SARAH" evidence="13">
    <location>
        <begin position="414"/>
        <end position="461"/>
    </location>
</feature>
<dbReference type="OrthoDB" id="8693905at2759"/>
<reference evidence="14" key="2">
    <citation type="journal article" date="2014" name="Development">
        <title>Planarian yorkie/YAP functions to integrate adult stem cell proliferation, organ homeostasis and maintenance of axial patterning.</title>
        <authorList>
            <person name="Lin A.Y."/>
            <person name="Pearson B.J."/>
        </authorList>
    </citation>
    <scope>NUCLEOTIDE SEQUENCE</scope>
    <source>
        <strain evidence="14">CIW4</strain>
    </source>
</reference>
<evidence type="ECO:0000256" key="6">
    <source>
        <dbReference type="ARBA" id="ARBA00022777"/>
    </source>
</evidence>
<dbReference type="Pfam" id="PF11629">
    <property type="entry name" value="Mst1_SARAH"/>
    <property type="match status" value="1"/>
</dbReference>
<feature type="compositionally biased region" description="Polar residues" evidence="11">
    <location>
        <begin position="323"/>
        <end position="341"/>
    </location>
</feature>
<dbReference type="PROSITE" id="PS50951">
    <property type="entry name" value="SARAH"/>
    <property type="match status" value="1"/>
</dbReference>
<dbReference type="InterPro" id="IPR036674">
    <property type="entry name" value="p53_tetramer_sf"/>
</dbReference>
<keyword evidence="5 10" id="KW-0547">Nucleotide-binding</keyword>
<evidence type="ECO:0000313" key="14">
    <source>
        <dbReference type="EMBL" id="AHJ60959.1"/>
    </source>
</evidence>
<dbReference type="PROSITE" id="PS50011">
    <property type="entry name" value="PROTEIN_KINASE_DOM"/>
    <property type="match status" value="1"/>
</dbReference>
<comment type="catalytic activity">
    <reaction evidence="8">
        <text>L-threonyl-[protein] + ATP = O-phospho-L-threonyl-[protein] + ADP + H(+)</text>
        <dbReference type="Rhea" id="RHEA:46608"/>
        <dbReference type="Rhea" id="RHEA-COMP:11060"/>
        <dbReference type="Rhea" id="RHEA-COMP:11605"/>
        <dbReference type="ChEBI" id="CHEBI:15378"/>
        <dbReference type="ChEBI" id="CHEBI:30013"/>
        <dbReference type="ChEBI" id="CHEBI:30616"/>
        <dbReference type="ChEBI" id="CHEBI:61977"/>
        <dbReference type="ChEBI" id="CHEBI:456216"/>
        <dbReference type="EC" id="2.7.11.1"/>
    </reaction>
</comment>
<dbReference type="PANTHER" id="PTHR48012:SF2">
    <property type="entry name" value="STERILE20-LIKE KINASE, ISOFORM B"/>
    <property type="match status" value="1"/>
</dbReference>
<evidence type="ECO:0000256" key="1">
    <source>
        <dbReference type="ARBA" id="ARBA00008874"/>
    </source>
</evidence>
<dbReference type="Pfam" id="PF00069">
    <property type="entry name" value="Pkinase"/>
    <property type="match status" value="1"/>
</dbReference>
<evidence type="ECO:0000256" key="10">
    <source>
        <dbReference type="PROSITE-ProRule" id="PRU10141"/>
    </source>
</evidence>
<dbReference type="CDD" id="cd06612">
    <property type="entry name" value="STKc_MST1_2"/>
    <property type="match status" value="1"/>
</dbReference>
<dbReference type="AlphaFoldDB" id="W8E711"/>
<dbReference type="FunFam" id="1.10.510.10:FF:000605">
    <property type="entry name" value="serine/threonine-protein kinase 3 isoform X2"/>
    <property type="match status" value="1"/>
</dbReference>
<dbReference type="InterPro" id="IPR011524">
    <property type="entry name" value="SARAH_dom"/>
</dbReference>
<dbReference type="SMART" id="SM00220">
    <property type="entry name" value="S_TKc"/>
    <property type="match status" value="1"/>
</dbReference>
<comment type="similarity">
    <text evidence="1">Belongs to the protein kinase superfamily. STE Ser/Thr protein kinase family. STE20 subfamily.</text>
</comment>
<protein>
    <recommendedName>
        <fullName evidence="2">non-specific serine/threonine protein kinase</fullName>
        <ecNumber evidence="2">2.7.11.1</ecNumber>
    </recommendedName>
</protein>
<sequence length="472" mass="52470">MEKLLDDDLQKEPSEVFQIESKLGKGSYGSVYKAKHKKNGFTVAAKLVPVDSELSDIVKEISIMQQCKSDYIVQYYGSFYDSHDLWIVMEYCGAGSVSDIMRLRNKTCNEEEIAIILQGSLKGLEYIHQLKKIHRDIKAGNILLTEEGNAKLADFGVAGQLSDTLAKRNTVIGTPYWMAPEVIQEIGYHYSADIWSLGITAIEMADGKPPYADIHPMRALFMIPSQPPPTLLNPSIWSPSFVNFITQCLVKNPDQRPSASQLLLNCEFIINASSPDHLIATIKQANEIRENRQHEEDTIQSRGSVTEEERTTDNGTMVRCSGDTATSLSSESSMIVRDSLSSSVEAPTMLINATDDDSEAGGDTLTEQPHKSNKSPSQFAHQKKLQENGVKESAAQSPCGPLNPNAFVNVEEIYRNLETKSYNELQQLLSRIDSDLQAELNNLEIRYLHKRQPILDAISEKSKPIAASVNSK</sequence>
<dbReference type="Gene3D" id="4.10.170.10">
    <property type="entry name" value="p53-like tetramerisation domain"/>
    <property type="match status" value="1"/>
</dbReference>
<dbReference type="GO" id="GO:0005524">
    <property type="term" value="F:ATP binding"/>
    <property type="evidence" value="ECO:0007669"/>
    <property type="project" value="UniProtKB-UniRule"/>
</dbReference>
<evidence type="ECO:0000256" key="4">
    <source>
        <dbReference type="ARBA" id="ARBA00022679"/>
    </source>
</evidence>
<feature type="region of interest" description="Disordered" evidence="11">
    <location>
        <begin position="289"/>
        <end position="341"/>
    </location>
</feature>
<keyword evidence="3" id="KW-0723">Serine/threonine-protein kinase</keyword>
<feature type="domain" description="Protein kinase" evidence="12">
    <location>
        <begin position="17"/>
        <end position="269"/>
    </location>
</feature>
<dbReference type="InterPro" id="IPR024205">
    <property type="entry name" value="Mst1_2_SARAH_domain"/>
</dbReference>
<keyword evidence="6" id="KW-0418">Kinase</keyword>
<dbReference type="InterPro" id="IPR017441">
    <property type="entry name" value="Protein_kinase_ATP_BS"/>
</dbReference>
<feature type="compositionally biased region" description="Basic and acidic residues" evidence="11">
    <location>
        <begin position="289"/>
        <end position="312"/>
    </location>
</feature>
<evidence type="ECO:0000256" key="2">
    <source>
        <dbReference type="ARBA" id="ARBA00012513"/>
    </source>
</evidence>
<keyword evidence="7 10" id="KW-0067">ATP-binding</keyword>
<dbReference type="EC" id="2.7.11.1" evidence="2"/>
<dbReference type="InterPro" id="IPR050629">
    <property type="entry name" value="STE20/SPS1-PAK"/>
</dbReference>